<dbReference type="InterPro" id="IPR050849">
    <property type="entry name" value="HAD-like_hydrolase_phosphatase"/>
</dbReference>
<dbReference type="InterPro" id="IPR023214">
    <property type="entry name" value="HAD_sf"/>
</dbReference>
<protein>
    <recommendedName>
        <fullName evidence="3">Haloacid dehalogenase-like hydrolase</fullName>
    </recommendedName>
</protein>
<sequence>MANLSAHGTHFIFDFDGTITREDTCKLIANVGVAHQRVLGNDFSRTWEDLTKPYDNERGEFIGKYFLEMPKTTAPLVFAFGVSRALKDVELRSIDRINRSGLFAGISKEEWESAGKAAVLSGDVQIRKGFIGLVEQIERRNGVWGVISGSFSKDFIKGVLEQCLGKEIDIPILANSPDENGFIRGPLFEDTGVRTILVSGDTKLSAMRQLLKSWRFDETSQAVYYGDSDTDVECLFDTSVKGVMVGEDGSNRLRSLCKNLTGDLSVEAVPDFENIVIHPEENMEL</sequence>
<dbReference type="Proteomes" id="UP001152300">
    <property type="component" value="Unassembled WGS sequence"/>
</dbReference>
<keyword evidence="2" id="KW-1185">Reference proteome</keyword>
<dbReference type="Pfam" id="PF12710">
    <property type="entry name" value="HAD"/>
    <property type="match status" value="1"/>
</dbReference>
<proteinExistence type="predicted"/>
<evidence type="ECO:0000313" key="2">
    <source>
        <dbReference type="Proteomes" id="UP001152300"/>
    </source>
</evidence>
<accession>A0A9X0AVA5</accession>
<dbReference type="AlphaFoldDB" id="A0A9X0AVA5"/>
<dbReference type="SUPFAM" id="SSF56784">
    <property type="entry name" value="HAD-like"/>
    <property type="match status" value="1"/>
</dbReference>
<dbReference type="OrthoDB" id="10255128at2759"/>
<evidence type="ECO:0008006" key="3">
    <source>
        <dbReference type="Google" id="ProtNLM"/>
    </source>
</evidence>
<dbReference type="PANTHER" id="PTHR28181">
    <property type="entry name" value="UPF0655 PROTEIN YCR015C"/>
    <property type="match status" value="1"/>
</dbReference>
<dbReference type="EMBL" id="JAPEIS010000001">
    <property type="protein sequence ID" value="KAJ8069612.1"/>
    <property type="molecule type" value="Genomic_DNA"/>
</dbReference>
<evidence type="ECO:0000313" key="1">
    <source>
        <dbReference type="EMBL" id="KAJ8069612.1"/>
    </source>
</evidence>
<comment type="caution">
    <text evidence="1">The sequence shown here is derived from an EMBL/GenBank/DDBJ whole genome shotgun (WGS) entry which is preliminary data.</text>
</comment>
<dbReference type="PANTHER" id="PTHR28181:SF1">
    <property type="entry name" value="COLD TOLERANCE PROTEIN 1"/>
    <property type="match status" value="1"/>
</dbReference>
<dbReference type="InterPro" id="IPR036412">
    <property type="entry name" value="HAD-like_sf"/>
</dbReference>
<gene>
    <name evidence="1" type="ORF">OCU04_000049</name>
</gene>
<reference evidence="1" key="1">
    <citation type="submission" date="2022-11" db="EMBL/GenBank/DDBJ databases">
        <title>Genome Resource of Sclerotinia nivalis Strain SnTB1, a Plant Pathogen Isolated from American Ginseng.</title>
        <authorList>
            <person name="Fan S."/>
        </authorList>
    </citation>
    <scope>NUCLEOTIDE SEQUENCE</scope>
    <source>
        <strain evidence="1">SnTB1</strain>
    </source>
</reference>
<organism evidence="1 2">
    <name type="scientific">Sclerotinia nivalis</name>
    <dbReference type="NCBI Taxonomy" id="352851"/>
    <lineage>
        <taxon>Eukaryota</taxon>
        <taxon>Fungi</taxon>
        <taxon>Dikarya</taxon>
        <taxon>Ascomycota</taxon>
        <taxon>Pezizomycotina</taxon>
        <taxon>Leotiomycetes</taxon>
        <taxon>Helotiales</taxon>
        <taxon>Sclerotiniaceae</taxon>
        <taxon>Sclerotinia</taxon>
    </lineage>
</organism>
<dbReference type="Gene3D" id="3.40.50.1000">
    <property type="entry name" value="HAD superfamily/HAD-like"/>
    <property type="match status" value="1"/>
</dbReference>
<name>A0A9X0AVA5_9HELO</name>